<organism evidence="1 2">
    <name type="scientific">Quercus suber</name>
    <name type="common">Cork oak</name>
    <dbReference type="NCBI Taxonomy" id="58331"/>
    <lineage>
        <taxon>Eukaryota</taxon>
        <taxon>Viridiplantae</taxon>
        <taxon>Streptophyta</taxon>
        <taxon>Embryophyta</taxon>
        <taxon>Tracheophyta</taxon>
        <taxon>Spermatophyta</taxon>
        <taxon>Magnoliopsida</taxon>
        <taxon>eudicotyledons</taxon>
        <taxon>Gunneridae</taxon>
        <taxon>Pentapetalae</taxon>
        <taxon>rosids</taxon>
        <taxon>fabids</taxon>
        <taxon>Fagales</taxon>
        <taxon>Fagaceae</taxon>
        <taxon>Quercus</taxon>
    </lineage>
</organism>
<protein>
    <submittedName>
        <fullName evidence="1">Uncharacterized protein</fullName>
    </submittedName>
</protein>
<comment type="caution">
    <text evidence="1">The sequence shown here is derived from an EMBL/GenBank/DDBJ whole genome shotgun (WGS) entry which is preliminary data.</text>
</comment>
<reference evidence="1 2" key="1">
    <citation type="journal article" date="2018" name="Sci. Data">
        <title>The draft genome sequence of cork oak.</title>
        <authorList>
            <person name="Ramos A.M."/>
            <person name="Usie A."/>
            <person name="Barbosa P."/>
            <person name="Barros P.M."/>
            <person name="Capote T."/>
            <person name="Chaves I."/>
            <person name="Simoes F."/>
            <person name="Abreu I."/>
            <person name="Carrasquinho I."/>
            <person name="Faro C."/>
            <person name="Guimaraes J.B."/>
            <person name="Mendonca D."/>
            <person name="Nobrega F."/>
            <person name="Rodrigues L."/>
            <person name="Saibo N.J.M."/>
            <person name="Varela M.C."/>
            <person name="Egas C."/>
            <person name="Matos J."/>
            <person name="Miguel C.M."/>
            <person name="Oliveira M.M."/>
            <person name="Ricardo C.P."/>
            <person name="Goncalves S."/>
        </authorList>
    </citation>
    <scope>NUCLEOTIDE SEQUENCE [LARGE SCALE GENOMIC DNA]</scope>
    <source>
        <strain evidence="2">cv. HL8</strain>
    </source>
</reference>
<proteinExistence type="predicted"/>
<dbReference type="Proteomes" id="UP000237347">
    <property type="component" value="Unassembled WGS sequence"/>
</dbReference>
<keyword evidence="2" id="KW-1185">Reference proteome</keyword>
<dbReference type="AlphaFoldDB" id="A0AAW0J503"/>
<gene>
    <name evidence="1" type="ORF">CFP56_037568</name>
</gene>
<name>A0AAW0J503_QUESU</name>
<sequence>MNVGASTSPFSPNIADTLGDVIIFTAAGDPVFFKDLWDQNQRIAVVALLSFEALWMPFQLGTCFCSERSETKIRRSWGQIGGN</sequence>
<evidence type="ECO:0000313" key="2">
    <source>
        <dbReference type="Proteomes" id="UP000237347"/>
    </source>
</evidence>
<dbReference type="EMBL" id="PKMF04000697">
    <property type="protein sequence ID" value="KAK7821623.1"/>
    <property type="molecule type" value="Genomic_DNA"/>
</dbReference>
<accession>A0AAW0J503</accession>
<evidence type="ECO:0000313" key="1">
    <source>
        <dbReference type="EMBL" id="KAK7821623.1"/>
    </source>
</evidence>